<dbReference type="InterPro" id="IPR001969">
    <property type="entry name" value="Aspartic_peptidase_AS"/>
</dbReference>
<dbReference type="OrthoDB" id="775972at2759"/>
<evidence type="ECO:0000259" key="12">
    <source>
        <dbReference type="PROSITE" id="PS50994"/>
    </source>
</evidence>
<protein>
    <recommendedName>
        <fullName evidence="16">Endonuclease</fullName>
    </recommendedName>
</protein>
<dbReference type="GO" id="GO:0006508">
    <property type="term" value="P:proteolysis"/>
    <property type="evidence" value="ECO:0007669"/>
    <property type="project" value="InterPro"/>
</dbReference>
<dbReference type="Gene3D" id="3.30.420.10">
    <property type="entry name" value="Ribonuclease H-like superfamily/Ribonuclease H"/>
    <property type="match status" value="1"/>
</dbReference>
<dbReference type="InterPro" id="IPR041588">
    <property type="entry name" value="Integrase_H2C2"/>
</dbReference>
<keyword evidence="8" id="KW-0229">DNA integration</keyword>
<proteinExistence type="predicted"/>
<dbReference type="Gene3D" id="1.10.340.70">
    <property type="match status" value="1"/>
</dbReference>
<dbReference type="PROSITE" id="PS50878">
    <property type="entry name" value="RT_POL"/>
    <property type="match status" value="1"/>
</dbReference>
<comment type="caution">
    <text evidence="13">The sequence shown here is derived from an EMBL/GenBank/DDBJ whole genome shotgun (WGS) entry which is preliminary data.</text>
</comment>
<keyword evidence="5" id="KW-0378">Hydrolase</keyword>
<dbReference type="Proteomes" id="UP000663829">
    <property type="component" value="Unassembled WGS sequence"/>
</dbReference>
<dbReference type="PROSITE" id="PS00141">
    <property type="entry name" value="ASP_PROTEASE"/>
    <property type="match status" value="1"/>
</dbReference>
<dbReference type="InterPro" id="IPR000477">
    <property type="entry name" value="RT_dom"/>
</dbReference>
<dbReference type="InterPro" id="IPR001584">
    <property type="entry name" value="Integrase_cat-core"/>
</dbReference>
<dbReference type="FunFam" id="3.30.420.10:FF:000063">
    <property type="entry name" value="Retrovirus-related Pol polyprotein from transposon 297-like Protein"/>
    <property type="match status" value="1"/>
</dbReference>
<evidence type="ECO:0000313" key="14">
    <source>
        <dbReference type="EMBL" id="CAF3813175.1"/>
    </source>
</evidence>
<name>A0A814JWN3_9BILA</name>
<reference evidence="13" key="1">
    <citation type="submission" date="2021-02" db="EMBL/GenBank/DDBJ databases">
        <authorList>
            <person name="Nowell W R."/>
        </authorList>
    </citation>
    <scope>NUCLEOTIDE SEQUENCE</scope>
</reference>
<evidence type="ECO:0000256" key="5">
    <source>
        <dbReference type="ARBA" id="ARBA00022801"/>
    </source>
</evidence>
<dbReference type="InterPro" id="IPR043502">
    <property type="entry name" value="DNA/RNA_pol_sf"/>
</dbReference>
<evidence type="ECO:0000256" key="2">
    <source>
        <dbReference type="ARBA" id="ARBA00022695"/>
    </source>
</evidence>
<dbReference type="EMBL" id="CAJNOQ010004063">
    <property type="protein sequence ID" value="CAF1043049.1"/>
    <property type="molecule type" value="Genomic_DNA"/>
</dbReference>
<dbReference type="InterPro" id="IPR012337">
    <property type="entry name" value="RNaseH-like_sf"/>
</dbReference>
<dbReference type="InterPro" id="IPR036397">
    <property type="entry name" value="RNaseH_sf"/>
</dbReference>
<keyword evidence="6" id="KW-0460">Magnesium</keyword>
<dbReference type="GO" id="GO:0003723">
    <property type="term" value="F:RNA binding"/>
    <property type="evidence" value="ECO:0007669"/>
    <property type="project" value="UniProtKB-KW"/>
</dbReference>
<dbReference type="GO" id="GO:0004519">
    <property type="term" value="F:endonuclease activity"/>
    <property type="evidence" value="ECO:0007669"/>
    <property type="project" value="UniProtKB-KW"/>
</dbReference>
<keyword evidence="15" id="KW-1185">Reference proteome</keyword>
<dbReference type="Gene3D" id="3.30.70.270">
    <property type="match status" value="2"/>
</dbReference>
<dbReference type="GO" id="GO:0004190">
    <property type="term" value="F:aspartic-type endopeptidase activity"/>
    <property type="evidence" value="ECO:0007669"/>
    <property type="project" value="InterPro"/>
</dbReference>
<evidence type="ECO:0000256" key="10">
    <source>
        <dbReference type="SAM" id="MobiDB-lite"/>
    </source>
</evidence>
<dbReference type="Pfam" id="PF00665">
    <property type="entry name" value="rve"/>
    <property type="match status" value="1"/>
</dbReference>
<dbReference type="Gene3D" id="3.10.10.10">
    <property type="entry name" value="HIV Type 1 Reverse Transcriptase, subunit A, domain 1"/>
    <property type="match status" value="1"/>
</dbReference>
<dbReference type="Pfam" id="PF00078">
    <property type="entry name" value="RVT_1"/>
    <property type="match status" value="1"/>
</dbReference>
<dbReference type="InterPro" id="IPR041577">
    <property type="entry name" value="RT_RNaseH_2"/>
</dbReference>
<dbReference type="Pfam" id="PF17921">
    <property type="entry name" value="Integrase_H2C2"/>
    <property type="match status" value="1"/>
</dbReference>
<dbReference type="PANTHER" id="PTHR37984">
    <property type="entry name" value="PROTEIN CBG26694"/>
    <property type="match status" value="1"/>
</dbReference>
<dbReference type="InterPro" id="IPR050951">
    <property type="entry name" value="Retrovirus_Pol_polyprotein"/>
</dbReference>
<evidence type="ECO:0000256" key="1">
    <source>
        <dbReference type="ARBA" id="ARBA00022679"/>
    </source>
</evidence>
<evidence type="ECO:0000256" key="7">
    <source>
        <dbReference type="ARBA" id="ARBA00022884"/>
    </source>
</evidence>
<dbReference type="AlphaFoldDB" id="A0A814JWN3"/>
<evidence type="ECO:0008006" key="16">
    <source>
        <dbReference type="Google" id="ProtNLM"/>
    </source>
</evidence>
<evidence type="ECO:0000313" key="13">
    <source>
        <dbReference type="EMBL" id="CAF1043049.1"/>
    </source>
</evidence>
<evidence type="ECO:0000256" key="3">
    <source>
        <dbReference type="ARBA" id="ARBA00022722"/>
    </source>
</evidence>
<dbReference type="CDD" id="cd01647">
    <property type="entry name" value="RT_LTR"/>
    <property type="match status" value="1"/>
</dbReference>
<dbReference type="InterPro" id="IPR043128">
    <property type="entry name" value="Rev_trsase/Diguanyl_cyclase"/>
</dbReference>
<keyword evidence="4" id="KW-0255">Endonuclease</keyword>
<organism evidence="13 15">
    <name type="scientific">Didymodactylos carnosus</name>
    <dbReference type="NCBI Taxonomy" id="1234261"/>
    <lineage>
        <taxon>Eukaryota</taxon>
        <taxon>Metazoa</taxon>
        <taxon>Spiralia</taxon>
        <taxon>Gnathifera</taxon>
        <taxon>Rotifera</taxon>
        <taxon>Eurotatoria</taxon>
        <taxon>Bdelloidea</taxon>
        <taxon>Philodinida</taxon>
        <taxon>Philodinidae</taxon>
        <taxon>Didymodactylos</taxon>
    </lineage>
</organism>
<dbReference type="InterPro" id="IPR021109">
    <property type="entry name" value="Peptidase_aspartic_dom_sf"/>
</dbReference>
<dbReference type="Proteomes" id="UP000681722">
    <property type="component" value="Unassembled WGS sequence"/>
</dbReference>
<keyword evidence="2" id="KW-0548">Nucleotidyltransferase</keyword>
<dbReference type="PROSITE" id="PS50994">
    <property type="entry name" value="INTEGRASE"/>
    <property type="match status" value="1"/>
</dbReference>
<sequence length="1072" mass="122756">MVNYSYCGRQRTKGQQHCPATGITCRQCEKLNHFARMSRTKSYQQPHQAQAFNYPNYKGNNKCCLSSNRSSNITSIDTEQAATISQHKCSDSTIDNEYLFMLKSDNGKFPYAKVTFNGFHGNNTITMMIDTGASINVIDEQAYEQLNPKPNLIEMKNQAWGFQSDKPIAFMGQFTCNVSVNDKQINADFAVVKGREKCISSFELCKQLRIVKIQSNIHNINGNEFVRKVKRDYPNVFSDKVGKLKNYVVNLDIDKSIKPVKMKHRRIPFSLREKMSTAITKMLNDDIIEPATGPTVWLLPAMAVPKKNGEIRIVIDARTANKAIKRTRHITPTIDEIVSDIHGAKVFSKTDLRQGFHQIEIGESSRYITTFSCHDGIYRYKRLNMGITPAPEIFHFIVEHDVLRRLQGVRNIQDDILVYGMNDDHHDENLIELIKRLDELGLTVNIDKCVFKQPKIEYFGLVFSQTGVQLAESKIRALKEAKAPTTPGEANSLLGLSQYCSKFIENHAMIIEPIRKLTRDKAEWKWGEAENKALQALKEALTNKSLAFYDPKWNLELVVDASSIGLGAILTQVNPKDPRDKRVLSFASRALSDVERRYSQIEKEGLACVWGCEKFHIYYLSRNPIILEFKSSNGTEEYINCLFEHALPKAITREELLNEILNDKVFISLKKRINGEVNGDLLGATKRFDHIFNELCVTSDGAIMRNDKIVIPESLYDRVIDIAHDGHQGVKKTKALLRSKVYFPGLDKLIEARLSSCPWQLIALDFYGPTESGTYLLLIIDEYSRFVIIHEVNTTASHYVLPKSHESFSLFGIPQIVKTDNGPTFNGAEFGNFWNYYGIKHRAITPYWPRANAEAERFMQNLRKVFQNANVNQIDWHFELNRFLAAYRATSHSTTGIVPSSLLFKHESCSRLIQLYEKRPFQFNNGDISAKLNDEINKQKMAKDFDSRHKIKEAHFKIGDEVLYQPPKHKISNKKNPRRHTEPYKTLGIKGAMITVGRGDIKFTRNSSHFTLFKKRNNLLNNNNRFYCSNPPSSKSSSSNDLRIIPTDTDRTIIPLRRSTRTRKPPDRLQYK</sequence>
<dbReference type="Gene3D" id="2.40.70.10">
    <property type="entry name" value="Acid Proteases"/>
    <property type="match status" value="1"/>
</dbReference>
<dbReference type="EMBL" id="CAJOBC010004063">
    <property type="protein sequence ID" value="CAF3813175.1"/>
    <property type="molecule type" value="Genomic_DNA"/>
</dbReference>
<evidence type="ECO:0000256" key="6">
    <source>
        <dbReference type="ARBA" id="ARBA00022842"/>
    </source>
</evidence>
<dbReference type="GO" id="GO:0015074">
    <property type="term" value="P:DNA integration"/>
    <property type="evidence" value="ECO:0007669"/>
    <property type="project" value="UniProtKB-KW"/>
</dbReference>
<keyword evidence="1" id="KW-0808">Transferase</keyword>
<evidence type="ECO:0000256" key="4">
    <source>
        <dbReference type="ARBA" id="ARBA00022759"/>
    </source>
</evidence>
<evidence type="ECO:0000256" key="8">
    <source>
        <dbReference type="ARBA" id="ARBA00022908"/>
    </source>
</evidence>
<dbReference type="GO" id="GO:0003964">
    <property type="term" value="F:RNA-directed DNA polymerase activity"/>
    <property type="evidence" value="ECO:0007669"/>
    <property type="project" value="UniProtKB-KW"/>
</dbReference>
<feature type="domain" description="Integrase catalytic" evidence="12">
    <location>
        <begin position="754"/>
        <end position="907"/>
    </location>
</feature>
<evidence type="ECO:0000313" key="15">
    <source>
        <dbReference type="Proteomes" id="UP000663829"/>
    </source>
</evidence>
<keyword evidence="9" id="KW-0695">RNA-directed DNA polymerase</keyword>
<feature type="region of interest" description="Disordered" evidence="10">
    <location>
        <begin position="1028"/>
        <end position="1050"/>
    </location>
</feature>
<accession>A0A814JWN3</accession>
<dbReference type="PANTHER" id="PTHR37984:SF11">
    <property type="entry name" value="INTEGRASE CATALYTIC DOMAIN-CONTAINING PROTEIN"/>
    <property type="match status" value="1"/>
</dbReference>
<dbReference type="SUPFAM" id="SSF50630">
    <property type="entry name" value="Acid proteases"/>
    <property type="match status" value="1"/>
</dbReference>
<dbReference type="SUPFAM" id="SSF56672">
    <property type="entry name" value="DNA/RNA polymerases"/>
    <property type="match status" value="1"/>
</dbReference>
<keyword evidence="7" id="KW-0694">RNA-binding</keyword>
<dbReference type="Pfam" id="PF17919">
    <property type="entry name" value="RT_RNaseH_2"/>
    <property type="match status" value="1"/>
</dbReference>
<keyword evidence="3" id="KW-0540">Nuclease</keyword>
<dbReference type="CDD" id="cd00303">
    <property type="entry name" value="retropepsin_like"/>
    <property type="match status" value="1"/>
</dbReference>
<evidence type="ECO:0000256" key="9">
    <source>
        <dbReference type="ARBA" id="ARBA00022918"/>
    </source>
</evidence>
<feature type="domain" description="Reverse transcriptase" evidence="11">
    <location>
        <begin position="285"/>
        <end position="463"/>
    </location>
</feature>
<dbReference type="SUPFAM" id="SSF53098">
    <property type="entry name" value="Ribonuclease H-like"/>
    <property type="match status" value="1"/>
</dbReference>
<evidence type="ECO:0000259" key="11">
    <source>
        <dbReference type="PROSITE" id="PS50878"/>
    </source>
</evidence>
<gene>
    <name evidence="13" type="ORF">GPM918_LOCUS15881</name>
    <name evidence="14" type="ORF">SRO942_LOCUS15881</name>
</gene>